<evidence type="ECO:0000313" key="3">
    <source>
        <dbReference type="Proteomes" id="UP001596915"/>
    </source>
</evidence>
<dbReference type="Proteomes" id="UP001596915">
    <property type="component" value="Unassembled WGS sequence"/>
</dbReference>
<accession>A0ABW2X6R7</accession>
<comment type="caution">
    <text evidence="2">The sequence shown here is derived from an EMBL/GenBank/DDBJ whole genome shotgun (WGS) entry which is preliminary data.</text>
</comment>
<name>A0ABW2X6R7_9ACTN</name>
<gene>
    <name evidence="1" type="ORF">ACFQ2K_00815</name>
    <name evidence="2" type="ORF">ACFQ2K_48565</name>
</gene>
<dbReference type="EMBL" id="JBHTGL010000008">
    <property type="protein sequence ID" value="MFD0629302.1"/>
    <property type="molecule type" value="Genomic_DNA"/>
</dbReference>
<evidence type="ECO:0000313" key="1">
    <source>
        <dbReference type="EMBL" id="MFD0621565.1"/>
    </source>
</evidence>
<organism evidence="2 3">
    <name type="scientific">Streptomyces sanglieri</name>
    <dbReference type="NCBI Taxonomy" id="193460"/>
    <lineage>
        <taxon>Bacteria</taxon>
        <taxon>Bacillati</taxon>
        <taxon>Actinomycetota</taxon>
        <taxon>Actinomycetes</taxon>
        <taxon>Kitasatosporales</taxon>
        <taxon>Streptomycetaceae</taxon>
        <taxon>Streptomyces</taxon>
    </lineage>
</organism>
<proteinExistence type="predicted"/>
<dbReference type="EMBL" id="JBHTGL010000001">
    <property type="protein sequence ID" value="MFD0621565.1"/>
    <property type="molecule type" value="Genomic_DNA"/>
</dbReference>
<reference evidence="3" key="2">
    <citation type="journal article" date="2019" name="Int. J. Syst. Evol. Microbiol.">
        <title>The Global Catalogue of Microorganisms (GCM) 10K type strain sequencing project: providing services to taxonomists for standard genome sequencing and annotation.</title>
        <authorList>
            <consortium name="The Broad Institute Genomics Platform"/>
            <consortium name="The Broad Institute Genome Sequencing Center for Infectious Disease"/>
            <person name="Wu L."/>
            <person name="Ma J."/>
        </authorList>
    </citation>
    <scope>NUCLEOTIDE SEQUENCE [LARGE SCALE GENOMIC DNA]</scope>
    <source>
        <strain evidence="3">JCM 12607</strain>
    </source>
</reference>
<protein>
    <submittedName>
        <fullName evidence="2">Uncharacterized protein</fullName>
    </submittedName>
</protein>
<reference evidence="2" key="3">
    <citation type="submission" date="2024-09" db="EMBL/GenBank/DDBJ databases">
        <authorList>
            <person name="Sun Q."/>
            <person name="Mori K."/>
        </authorList>
    </citation>
    <scope>NUCLEOTIDE SEQUENCE</scope>
    <source>
        <strain evidence="2">JCM 12607</strain>
    </source>
</reference>
<evidence type="ECO:0000313" key="2">
    <source>
        <dbReference type="EMBL" id="MFD0629302.1"/>
    </source>
</evidence>
<sequence>MSPPGRWRATTLTNEIAALARDAGTPGPDIEDRAALLRTEITTAGITAAALLLELTLVLHHTVRGDDTAAQGDIARLEELTRGGDYTYYTDIAHFVTGLPATSPSPTHWLDTQQAARQRWRTLVTAHRNNPNAAG</sequence>
<keyword evidence="3" id="KW-1185">Reference proteome</keyword>
<reference evidence="2" key="1">
    <citation type="journal article" date="2014" name="Int. J. Syst. Evol. Microbiol.">
        <title>Complete genome of a new Firmicutes species belonging to the dominant human colonic microbiota ('Ruminococcus bicirculans') reveals two chromosomes and a selective capacity to utilize plant glucans.</title>
        <authorList>
            <consortium name="NISC Comparative Sequencing Program"/>
            <person name="Wegmann U."/>
            <person name="Louis P."/>
            <person name="Goesmann A."/>
            <person name="Henrissat B."/>
            <person name="Duncan S.H."/>
            <person name="Flint H.J."/>
        </authorList>
    </citation>
    <scope>NUCLEOTIDE SEQUENCE</scope>
    <source>
        <strain evidence="2">JCM 12607</strain>
    </source>
</reference>